<dbReference type="Pfam" id="PF07100">
    <property type="entry name" value="ASRT"/>
    <property type="match status" value="1"/>
</dbReference>
<dbReference type="InterPro" id="IPR036698">
    <property type="entry name" value="TM1070-like_sf"/>
</dbReference>
<organism evidence="1 2">
    <name type="scientific">Diplocloster agilis</name>
    <dbReference type="NCBI Taxonomy" id="2850323"/>
    <lineage>
        <taxon>Bacteria</taxon>
        <taxon>Bacillati</taxon>
        <taxon>Bacillota</taxon>
        <taxon>Clostridia</taxon>
        <taxon>Lachnospirales</taxon>
        <taxon>Lachnospiraceae</taxon>
        <taxon>Diplocloster</taxon>
    </lineage>
</organism>
<dbReference type="EMBL" id="JAHQCW010000025">
    <property type="protein sequence ID" value="MBU9737797.1"/>
    <property type="molecule type" value="Genomic_DNA"/>
</dbReference>
<name>A0A949K845_9FIRM</name>
<dbReference type="AlphaFoldDB" id="A0A949K845"/>
<evidence type="ECO:0008006" key="3">
    <source>
        <dbReference type="Google" id="ProtNLM"/>
    </source>
</evidence>
<dbReference type="Proteomes" id="UP000712157">
    <property type="component" value="Unassembled WGS sequence"/>
</dbReference>
<gene>
    <name evidence="1" type="ORF">KTH89_14720</name>
</gene>
<proteinExistence type="predicted"/>
<dbReference type="SUPFAM" id="SSF89232">
    <property type="entry name" value="Hypothetical protein TM1070"/>
    <property type="match status" value="1"/>
</dbReference>
<dbReference type="InterPro" id="IPR009794">
    <property type="entry name" value="ASRT"/>
</dbReference>
<sequence>MKDYGKKVWFFPDGDRPPFGDSELKGHESVVVLNPNDRDAHIRVVFYYEDADPDTAEGITIGANRVRCMKTHEEQYFGAHTQSLGRQYAMKVESDVPVIVQYGRLDARQTNLAYYTVMGYGFED</sequence>
<comment type="caution">
    <text evidence="1">The sequence shown here is derived from an EMBL/GenBank/DDBJ whole genome shotgun (WGS) entry which is preliminary data.</text>
</comment>
<evidence type="ECO:0000313" key="2">
    <source>
        <dbReference type="Proteomes" id="UP000712157"/>
    </source>
</evidence>
<accession>A0A949K845</accession>
<protein>
    <recommendedName>
        <fullName evidence="3">Sensory rhodopsin transducer</fullName>
    </recommendedName>
</protein>
<dbReference type="RefSeq" id="WP_238722213.1">
    <property type="nucleotide sequence ID" value="NZ_JAHQCW010000025.1"/>
</dbReference>
<keyword evidence="2" id="KW-1185">Reference proteome</keyword>
<reference evidence="1" key="1">
    <citation type="submission" date="2021-06" db="EMBL/GenBank/DDBJ databases">
        <title>Description of novel taxa of the family Lachnospiraceae.</title>
        <authorList>
            <person name="Chaplin A.V."/>
            <person name="Sokolova S.R."/>
            <person name="Pikina A.P."/>
            <person name="Korzhanova M."/>
            <person name="Belova V."/>
            <person name="Korostin D."/>
            <person name="Efimov B.A."/>
        </authorList>
    </citation>
    <scope>NUCLEOTIDE SEQUENCE</scope>
    <source>
        <strain evidence="1">ASD5720</strain>
    </source>
</reference>
<evidence type="ECO:0000313" key="1">
    <source>
        <dbReference type="EMBL" id="MBU9737797.1"/>
    </source>
</evidence>
<dbReference type="Gene3D" id="2.60.290.11">
    <property type="entry name" value="TM1070-like"/>
    <property type="match status" value="1"/>
</dbReference>